<name>A0A2P8FU48_9BACT</name>
<reference evidence="2 3" key="1">
    <citation type="submission" date="2018-03" db="EMBL/GenBank/DDBJ databases">
        <title>Genomic Encyclopedia of Archaeal and Bacterial Type Strains, Phase II (KMG-II): from individual species to whole genera.</title>
        <authorList>
            <person name="Goeker M."/>
        </authorList>
    </citation>
    <scope>NUCLEOTIDE SEQUENCE [LARGE SCALE GENOMIC DNA]</scope>
    <source>
        <strain evidence="2 3">DSM 29057</strain>
    </source>
</reference>
<proteinExistence type="predicted"/>
<accession>A0A2P8FU48</accession>
<keyword evidence="3" id="KW-1185">Reference proteome</keyword>
<dbReference type="EMBL" id="PYAS01000012">
    <property type="protein sequence ID" value="PSL25250.1"/>
    <property type="molecule type" value="Genomic_DNA"/>
</dbReference>
<protein>
    <submittedName>
        <fullName evidence="2">Uncharacterized protein</fullName>
    </submittedName>
</protein>
<organism evidence="2 3">
    <name type="scientific">Dyadobacter jiangsuensis</name>
    <dbReference type="NCBI Taxonomy" id="1591085"/>
    <lineage>
        <taxon>Bacteria</taxon>
        <taxon>Pseudomonadati</taxon>
        <taxon>Bacteroidota</taxon>
        <taxon>Cytophagia</taxon>
        <taxon>Cytophagales</taxon>
        <taxon>Spirosomataceae</taxon>
        <taxon>Dyadobacter</taxon>
    </lineage>
</organism>
<gene>
    <name evidence="2" type="ORF">CLV60_112169</name>
</gene>
<feature type="region of interest" description="Disordered" evidence="1">
    <location>
        <begin position="8"/>
        <end position="30"/>
    </location>
</feature>
<evidence type="ECO:0000313" key="3">
    <source>
        <dbReference type="Proteomes" id="UP000241964"/>
    </source>
</evidence>
<evidence type="ECO:0000313" key="2">
    <source>
        <dbReference type="EMBL" id="PSL25250.1"/>
    </source>
</evidence>
<sequence length="30" mass="3372">MGVYLLLKDERDEREDGGKGLNQVIESLGH</sequence>
<feature type="compositionally biased region" description="Basic and acidic residues" evidence="1">
    <location>
        <begin position="8"/>
        <end position="18"/>
    </location>
</feature>
<comment type="caution">
    <text evidence="2">The sequence shown here is derived from an EMBL/GenBank/DDBJ whole genome shotgun (WGS) entry which is preliminary data.</text>
</comment>
<evidence type="ECO:0000256" key="1">
    <source>
        <dbReference type="SAM" id="MobiDB-lite"/>
    </source>
</evidence>
<dbReference type="AlphaFoldDB" id="A0A2P8FU48"/>
<dbReference type="Proteomes" id="UP000241964">
    <property type="component" value="Unassembled WGS sequence"/>
</dbReference>